<gene>
    <name evidence="1" type="ORF">LCGC14_1682770</name>
</gene>
<protein>
    <submittedName>
        <fullName evidence="1">Uncharacterized protein</fullName>
    </submittedName>
</protein>
<sequence length="67" mass="7333">MRCPLCNCTTLTETHGYGHGIQELPGWRCADCGIKIVVTNPSYLPAGVWKAHPTCKRRAIAYGGETK</sequence>
<proteinExistence type="predicted"/>
<comment type="caution">
    <text evidence="1">The sequence shown here is derived from an EMBL/GenBank/DDBJ whole genome shotgun (WGS) entry which is preliminary data.</text>
</comment>
<accession>A0A0F9KN43</accession>
<evidence type="ECO:0000313" key="1">
    <source>
        <dbReference type="EMBL" id="KKM16740.1"/>
    </source>
</evidence>
<reference evidence="1" key="1">
    <citation type="journal article" date="2015" name="Nature">
        <title>Complex archaea that bridge the gap between prokaryotes and eukaryotes.</title>
        <authorList>
            <person name="Spang A."/>
            <person name="Saw J.H."/>
            <person name="Jorgensen S.L."/>
            <person name="Zaremba-Niedzwiedzka K."/>
            <person name="Martijn J."/>
            <person name="Lind A.E."/>
            <person name="van Eijk R."/>
            <person name="Schleper C."/>
            <person name="Guy L."/>
            <person name="Ettema T.J."/>
        </authorList>
    </citation>
    <scope>NUCLEOTIDE SEQUENCE</scope>
</reference>
<organism evidence="1">
    <name type="scientific">marine sediment metagenome</name>
    <dbReference type="NCBI Taxonomy" id="412755"/>
    <lineage>
        <taxon>unclassified sequences</taxon>
        <taxon>metagenomes</taxon>
        <taxon>ecological metagenomes</taxon>
    </lineage>
</organism>
<name>A0A0F9KN43_9ZZZZ</name>
<dbReference type="AlphaFoldDB" id="A0A0F9KN43"/>
<dbReference type="EMBL" id="LAZR01014608">
    <property type="protein sequence ID" value="KKM16740.1"/>
    <property type="molecule type" value="Genomic_DNA"/>
</dbReference>